<dbReference type="SUPFAM" id="SSF55729">
    <property type="entry name" value="Acyl-CoA N-acyltransferases (Nat)"/>
    <property type="match status" value="1"/>
</dbReference>
<proteinExistence type="predicted"/>
<dbReference type="GO" id="GO:0046076">
    <property type="term" value="P:dTTP catabolic process"/>
    <property type="evidence" value="ECO:0007669"/>
    <property type="project" value="TreeGrafter"/>
</dbReference>
<dbReference type="InterPro" id="IPR016181">
    <property type="entry name" value="Acyl_CoA_acyltransferase"/>
</dbReference>
<dbReference type="InterPro" id="IPR048011">
    <property type="entry name" value="NTP-PPase_MazG-like_C"/>
</dbReference>
<dbReference type="GO" id="GO:0046052">
    <property type="term" value="P:UTP catabolic process"/>
    <property type="evidence" value="ECO:0007669"/>
    <property type="project" value="TreeGrafter"/>
</dbReference>
<dbReference type="PROSITE" id="PS51186">
    <property type="entry name" value="GNAT"/>
    <property type="match status" value="1"/>
</dbReference>
<dbReference type="PATRIC" id="fig|455.5.peg.1861"/>
<dbReference type="RefSeq" id="WP_202967567.1">
    <property type="nucleotide sequence ID" value="NZ_CAAAJF010000008.1"/>
</dbReference>
<dbReference type="Gene3D" id="1.10.287.1080">
    <property type="entry name" value="MazG-like"/>
    <property type="match status" value="1"/>
</dbReference>
<accession>A0A0W0UI73</accession>
<dbReference type="GO" id="GO:0046047">
    <property type="term" value="P:TTP catabolic process"/>
    <property type="evidence" value="ECO:0007669"/>
    <property type="project" value="TreeGrafter"/>
</dbReference>
<dbReference type="SUPFAM" id="SSF101386">
    <property type="entry name" value="all-alpha NTP pyrophosphatases"/>
    <property type="match status" value="1"/>
</dbReference>
<gene>
    <name evidence="2" type="ORF">Ljam_1766</name>
</gene>
<organism evidence="2 3">
    <name type="scientific">Legionella jamestowniensis</name>
    <dbReference type="NCBI Taxonomy" id="455"/>
    <lineage>
        <taxon>Bacteria</taxon>
        <taxon>Pseudomonadati</taxon>
        <taxon>Pseudomonadota</taxon>
        <taxon>Gammaproteobacteria</taxon>
        <taxon>Legionellales</taxon>
        <taxon>Legionellaceae</taxon>
        <taxon>Legionella</taxon>
    </lineage>
</organism>
<sequence>MNYTVVSCSPKHAEELYQQIAADFPEHHGLYKADAHSDSMPSCTHFKVTCDNHDAGLLSLSFPYPATCHIDWIGVLKRYQGKGFEHILLQQAFSYATQRQAKIITVETLAPFEADANYPGLYPLYEANRFYPLFNRTPQSYAKTVVYMAKSFYQPLQALIEVEQEARQFGFDWPNEMMILEQAIDECNEIQEAIAQCESKKRVQEEIGDLLHTAISLCLFAGFDVEETLTKITHKFTTRFQALKEIAQKQGFTTLKGQSLTAMMALWRDAKEMTAQSHNGHS</sequence>
<dbReference type="InterPro" id="IPR004518">
    <property type="entry name" value="MazG-like_dom"/>
</dbReference>
<dbReference type="CDD" id="cd04301">
    <property type="entry name" value="NAT_SF"/>
    <property type="match status" value="1"/>
</dbReference>
<dbReference type="Gene3D" id="3.40.630.30">
    <property type="match status" value="1"/>
</dbReference>
<dbReference type="Proteomes" id="UP000054715">
    <property type="component" value="Unassembled WGS sequence"/>
</dbReference>
<dbReference type="InterPro" id="IPR011551">
    <property type="entry name" value="NTP_PyrPHydrolase_MazG"/>
</dbReference>
<dbReference type="GO" id="GO:0016747">
    <property type="term" value="F:acyltransferase activity, transferring groups other than amino-acyl groups"/>
    <property type="evidence" value="ECO:0007669"/>
    <property type="project" value="InterPro"/>
</dbReference>
<dbReference type="PANTHER" id="PTHR30522:SF0">
    <property type="entry name" value="NUCLEOSIDE TRIPHOSPHATE PYROPHOSPHOHYDROLASE"/>
    <property type="match status" value="1"/>
</dbReference>
<reference evidence="2 3" key="1">
    <citation type="submission" date="2015-11" db="EMBL/GenBank/DDBJ databases">
        <title>Genomic analysis of 38 Legionella species identifies large and diverse effector repertoires.</title>
        <authorList>
            <person name="Burstein D."/>
            <person name="Amaro F."/>
            <person name="Zusman T."/>
            <person name="Lifshitz Z."/>
            <person name="Cohen O."/>
            <person name="Gilbert J.A."/>
            <person name="Pupko T."/>
            <person name="Shuman H.A."/>
            <person name="Segal G."/>
        </authorList>
    </citation>
    <scope>NUCLEOTIDE SEQUENCE [LARGE SCALE GENOMIC DNA]</scope>
    <source>
        <strain evidence="2 3">JA-26-G1-E2</strain>
    </source>
</reference>
<dbReference type="GO" id="GO:0046061">
    <property type="term" value="P:dATP catabolic process"/>
    <property type="evidence" value="ECO:0007669"/>
    <property type="project" value="TreeGrafter"/>
</dbReference>
<dbReference type="PANTHER" id="PTHR30522">
    <property type="entry name" value="NUCLEOSIDE TRIPHOSPHATE PYROPHOSPHOHYDROLASE"/>
    <property type="match status" value="1"/>
</dbReference>
<evidence type="ECO:0000313" key="3">
    <source>
        <dbReference type="Proteomes" id="UP000054715"/>
    </source>
</evidence>
<dbReference type="AlphaFoldDB" id="A0A0W0UI73"/>
<dbReference type="GO" id="GO:0047429">
    <property type="term" value="F:nucleoside triphosphate diphosphatase activity"/>
    <property type="evidence" value="ECO:0007669"/>
    <property type="project" value="InterPro"/>
</dbReference>
<dbReference type="STRING" id="455.Ljam_1766"/>
<name>A0A0W0UI73_9GAMM</name>
<dbReference type="EMBL" id="LNYG01000013">
    <property type="protein sequence ID" value="KTD07571.1"/>
    <property type="molecule type" value="Genomic_DNA"/>
</dbReference>
<evidence type="ECO:0000259" key="1">
    <source>
        <dbReference type="PROSITE" id="PS51186"/>
    </source>
</evidence>
<keyword evidence="2" id="KW-0378">Hydrolase</keyword>
<dbReference type="InterPro" id="IPR000182">
    <property type="entry name" value="GNAT_dom"/>
</dbReference>
<dbReference type="Pfam" id="PF03819">
    <property type="entry name" value="MazG"/>
    <property type="match status" value="1"/>
</dbReference>
<dbReference type="Pfam" id="PF00583">
    <property type="entry name" value="Acetyltransf_1"/>
    <property type="match status" value="1"/>
</dbReference>
<feature type="domain" description="N-acetyltransferase" evidence="1">
    <location>
        <begin position="3"/>
        <end position="153"/>
    </location>
</feature>
<comment type="caution">
    <text evidence="2">The sequence shown here is derived from an EMBL/GenBank/DDBJ whole genome shotgun (WGS) entry which is preliminary data.</text>
</comment>
<evidence type="ECO:0000313" key="2">
    <source>
        <dbReference type="EMBL" id="KTD07571.1"/>
    </source>
</evidence>
<dbReference type="GO" id="GO:0046081">
    <property type="term" value="P:dUTP catabolic process"/>
    <property type="evidence" value="ECO:0007669"/>
    <property type="project" value="TreeGrafter"/>
</dbReference>
<protein>
    <submittedName>
        <fullName evidence="2">Nucleotide pyrophosphohydrolase</fullName>
    </submittedName>
</protein>
<dbReference type="CDD" id="cd11529">
    <property type="entry name" value="NTP-PPase_MazG_Cterm"/>
    <property type="match status" value="1"/>
</dbReference>
<dbReference type="GO" id="GO:0006203">
    <property type="term" value="P:dGTP catabolic process"/>
    <property type="evidence" value="ECO:0007669"/>
    <property type="project" value="TreeGrafter"/>
</dbReference>